<sequence>MMIFNVFGRLIGVKRSEAGYLLFNVSGAEYKCSRIYDVIIPDFIAEDEIPQWLDDIYHEAATMEYPDVYRVE</sequence>
<dbReference type="Proteomes" id="UP000029986">
    <property type="component" value="Chromosome"/>
</dbReference>
<dbReference type="AlphaFoldDB" id="A0A097R1A5"/>
<evidence type="ECO:0000313" key="3">
    <source>
        <dbReference type="Proteomes" id="UP000029986"/>
    </source>
</evidence>
<dbReference type="KEGG" id="hav:AT03_08870"/>
<gene>
    <name evidence="2" type="ORF">AT03_08870</name>
</gene>
<dbReference type="RefSeq" id="WP_025801662.1">
    <property type="nucleotide sequence ID" value="NZ_CP009706.1"/>
</dbReference>
<evidence type="ECO:0000259" key="1">
    <source>
        <dbReference type="Pfam" id="PF24697"/>
    </source>
</evidence>
<reference evidence="2 3" key="1">
    <citation type="journal article" date="2014" name="Gut Pathog.">
        <title>Gene clusters of Hafnia alvei strain FB1 important in survival and pathogenesis: a draft genome perspective.</title>
        <authorList>
            <person name="Tan J.Y."/>
            <person name="Yin W.F."/>
            <person name="Chan K.G."/>
        </authorList>
    </citation>
    <scope>NUCLEOTIDE SEQUENCE [LARGE SCALE GENOMIC DNA]</scope>
    <source>
        <strain evidence="2 3">FB1</strain>
    </source>
</reference>
<dbReference type="eggNOG" id="ENOG50331S8">
    <property type="taxonomic scope" value="Bacteria"/>
</dbReference>
<keyword evidence="3" id="KW-1185">Reference proteome</keyword>
<feature type="domain" description="DUF7661" evidence="1">
    <location>
        <begin position="1"/>
        <end position="72"/>
    </location>
</feature>
<accession>A0A097R1A5</accession>
<name>A0A097R1A5_HAFAL</name>
<dbReference type="HOGENOM" id="CLU_184537_0_0_6"/>
<dbReference type="Pfam" id="PF24697">
    <property type="entry name" value="DUF7661"/>
    <property type="match status" value="1"/>
</dbReference>
<dbReference type="EMBL" id="CP009706">
    <property type="protein sequence ID" value="AIU72490.1"/>
    <property type="molecule type" value="Genomic_DNA"/>
</dbReference>
<protein>
    <recommendedName>
        <fullName evidence="1">DUF7661 domain-containing protein</fullName>
    </recommendedName>
</protein>
<organism evidence="2 3">
    <name type="scientific">Hafnia alvei FB1</name>
    <dbReference type="NCBI Taxonomy" id="1453496"/>
    <lineage>
        <taxon>Bacteria</taxon>
        <taxon>Pseudomonadati</taxon>
        <taxon>Pseudomonadota</taxon>
        <taxon>Gammaproteobacteria</taxon>
        <taxon>Enterobacterales</taxon>
        <taxon>Hafniaceae</taxon>
        <taxon>Hafnia</taxon>
    </lineage>
</organism>
<dbReference type="PATRIC" id="fig|1453496.5.peg.1773"/>
<dbReference type="InterPro" id="IPR056078">
    <property type="entry name" value="DUF7661"/>
</dbReference>
<evidence type="ECO:0000313" key="2">
    <source>
        <dbReference type="EMBL" id="AIU72490.1"/>
    </source>
</evidence>
<dbReference type="OrthoDB" id="8758505at2"/>
<proteinExistence type="predicted"/>